<evidence type="ECO:0000256" key="2">
    <source>
        <dbReference type="ARBA" id="ARBA00022490"/>
    </source>
</evidence>
<dbReference type="AlphaFoldDB" id="A0A3M7QFS1"/>
<dbReference type="EMBL" id="REGN01006246">
    <property type="protein sequence ID" value="RNA10287.1"/>
    <property type="molecule type" value="Genomic_DNA"/>
</dbReference>
<keyword evidence="3" id="KW-0440">LIM domain</keyword>
<dbReference type="GO" id="GO:0030018">
    <property type="term" value="C:Z disc"/>
    <property type="evidence" value="ECO:0007669"/>
    <property type="project" value="TreeGrafter"/>
</dbReference>
<keyword evidence="3" id="KW-0479">Metal-binding</keyword>
<proteinExistence type="predicted"/>
<dbReference type="PANTHER" id="PTHR24214:SF38">
    <property type="entry name" value="PDZ AND LIM DOMAIN PROTEIN ZASP-RELATED"/>
    <property type="match status" value="1"/>
</dbReference>
<evidence type="ECO:0000259" key="5">
    <source>
        <dbReference type="PROSITE" id="PS50106"/>
    </source>
</evidence>
<comment type="subcellular location">
    <subcellularLocation>
        <location evidence="1">Cytoplasm</location>
    </subcellularLocation>
</comment>
<organism evidence="6 7">
    <name type="scientific">Brachionus plicatilis</name>
    <name type="common">Marine rotifer</name>
    <name type="synonym">Brachionus muelleri</name>
    <dbReference type="NCBI Taxonomy" id="10195"/>
    <lineage>
        <taxon>Eukaryota</taxon>
        <taxon>Metazoa</taxon>
        <taxon>Spiralia</taxon>
        <taxon>Gnathifera</taxon>
        <taxon>Rotifera</taxon>
        <taxon>Eurotatoria</taxon>
        <taxon>Monogononta</taxon>
        <taxon>Pseudotrocha</taxon>
        <taxon>Ploima</taxon>
        <taxon>Brachionidae</taxon>
        <taxon>Brachionus</taxon>
    </lineage>
</organism>
<sequence>MLEKVHIRRESKEIPFGFKIQGGSEFSIPLSVLQVTPGSVAERCGLRSGDAILEINGIQTTQMEHNQAKKEIMKCGDDFFLTVQRNAVDTVKPQHTPLSQLKSNPPVNLNNLAPPPPAVKTDLTANKTEMVNIGTSHNRAAMPFNKAVGNGIDYKSAKPSNWKPGDYTKWAPETPQQNESPTVTAVFHKQYNTPIGMYSDSNVFQEFQNQTKSILPEIANKNPVSQGPSTVSSFASQDYHPQPSSNPPIGTNSLSMKMLNHGINEAQTSNGQPPSIFDLKRGNPTGATVPRGFKSVQAPTVLPSEQRHAPMRVEYQAQHLKQNWIEPKLN</sequence>
<dbReference type="InterPro" id="IPR006643">
    <property type="entry name" value="Zasp-like_motif"/>
</dbReference>
<evidence type="ECO:0000256" key="4">
    <source>
        <dbReference type="SAM" id="MobiDB-lite"/>
    </source>
</evidence>
<dbReference type="CDD" id="cd23068">
    <property type="entry name" value="PDZ_ZASP52-like"/>
    <property type="match status" value="1"/>
</dbReference>
<dbReference type="GO" id="GO:0005912">
    <property type="term" value="C:adherens junction"/>
    <property type="evidence" value="ECO:0007669"/>
    <property type="project" value="TreeGrafter"/>
</dbReference>
<dbReference type="GO" id="GO:0030036">
    <property type="term" value="P:actin cytoskeleton organization"/>
    <property type="evidence" value="ECO:0007669"/>
    <property type="project" value="TreeGrafter"/>
</dbReference>
<reference evidence="6 7" key="1">
    <citation type="journal article" date="2018" name="Sci. Rep.">
        <title>Genomic signatures of local adaptation to the degree of environmental predictability in rotifers.</title>
        <authorList>
            <person name="Franch-Gras L."/>
            <person name="Hahn C."/>
            <person name="Garcia-Roger E.M."/>
            <person name="Carmona M.J."/>
            <person name="Serra M."/>
            <person name="Gomez A."/>
        </authorList>
    </citation>
    <scope>NUCLEOTIDE SEQUENCE [LARGE SCALE GENOMIC DNA]</scope>
    <source>
        <strain evidence="6">HYR1</strain>
    </source>
</reference>
<dbReference type="GO" id="GO:0061061">
    <property type="term" value="P:muscle structure development"/>
    <property type="evidence" value="ECO:0007669"/>
    <property type="project" value="TreeGrafter"/>
</dbReference>
<dbReference type="Gene3D" id="2.30.42.10">
    <property type="match status" value="1"/>
</dbReference>
<dbReference type="GO" id="GO:0031941">
    <property type="term" value="C:filamentous actin"/>
    <property type="evidence" value="ECO:0007669"/>
    <property type="project" value="TreeGrafter"/>
</dbReference>
<dbReference type="OrthoDB" id="1293114at2759"/>
<dbReference type="Proteomes" id="UP000276133">
    <property type="component" value="Unassembled WGS sequence"/>
</dbReference>
<dbReference type="InterPro" id="IPR001478">
    <property type="entry name" value="PDZ"/>
</dbReference>
<evidence type="ECO:0000313" key="6">
    <source>
        <dbReference type="EMBL" id="RNA10287.1"/>
    </source>
</evidence>
<dbReference type="Pfam" id="PF00595">
    <property type="entry name" value="PDZ"/>
    <property type="match status" value="1"/>
</dbReference>
<dbReference type="SUPFAM" id="SSF50156">
    <property type="entry name" value="PDZ domain-like"/>
    <property type="match status" value="1"/>
</dbReference>
<keyword evidence="2" id="KW-0963">Cytoplasm</keyword>
<dbReference type="PROSITE" id="PS50106">
    <property type="entry name" value="PDZ"/>
    <property type="match status" value="1"/>
</dbReference>
<feature type="domain" description="PDZ" evidence="5">
    <location>
        <begin position="4"/>
        <end position="87"/>
    </location>
</feature>
<dbReference type="PANTHER" id="PTHR24214">
    <property type="entry name" value="PDZ AND LIM DOMAIN PROTEIN ZASP"/>
    <property type="match status" value="1"/>
</dbReference>
<dbReference type="GO" id="GO:0003779">
    <property type="term" value="F:actin binding"/>
    <property type="evidence" value="ECO:0007669"/>
    <property type="project" value="TreeGrafter"/>
</dbReference>
<evidence type="ECO:0000256" key="1">
    <source>
        <dbReference type="ARBA" id="ARBA00004496"/>
    </source>
</evidence>
<dbReference type="SMART" id="SM00228">
    <property type="entry name" value="PDZ"/>
    <property type="match status" value="1"/>
</dbReference>
<evidence type="ECO:0000256" key="3">
    <source>
        <dbReference type="ARBA" id="ARBA00023038"/>
    </source>
</evidence>
<gene>
    <name evidence="6" type="ORF">BpHYR1_054031</name>
</gene>
<dbReference type="InterPro" id="IPR036034">
    <property type="entry name" value="PDZ_sf"/>
</dbReference>
<name>A0A3M7QFS1_BRAPC</name>
<protein>
    <submittedName>
        <fullName evidence="6">PDZ and LIM domain 3-like isoform X2</fullName>
    </submittedName>
</protein>
<accession>A0A3M7QFS1</accession>
<dbReference type="GO" id="GO:0001725">
    <property type="term" value="C:stress fiber"/>
    <property type="evidence" value="ECO:0007669"/>
    <property type="project" value="TreeGrafter"/>
</dbReference>
<evidence type="ECO:0000313" key="7">
    <source>
        <dbReference type="Proteomes" id="UP000276133"/>
    </source>
</evidence>
<dbReference type="FunFam" id="2.30.42.10:FF:000055">
    <property type="entry name" value="PDZ and LIM domain protein 3"/>
    <property type="match status" value="1"/>
</dbReference>
<dbReference type="SMART" id="SM00735">
    <property type="entry name" value="ZM"/>
    <property type="match status" value="1"/>
</dbReference>
<feature type="region of interest" description="Disordered" evidence="4">
    <location>
        <begin position="220"/>
        <end position="255"/>
    </location>
</feature>
<keyword evidence="3" id="KW-0862">Zinc</keyword>
<dbReference type="InterPro" id="IPR050604">
    <property type="entry name" value="PDZ-LIM_domain"/>
</dbReference>
<dbReference type="STRING" id="10195.A0A3M7QFS1"/>
<comment type="caution">
    <text evidence="6">The sequence shown here is derived from an EMBL/GenBank/DDBJ whole genome shotgun (WGS) entry which is preliminary data.</text>
</comment>
<feature type="region of interest" description="Disordered" evidence="4">
    <location>
        <begin position="94"/>
        <end position="120"/>
    </location>
</feature>
<keyword evidence="7" id="KW-1185">Reference proteome</keyword>
<dbReference type="GO" id="GO:0051371">
    <property type="term" value="F:muscle alpha-actinin binding"/>
    <property type="evidence" value="ECO:0007669"/>
    <property type="project" value="TreeGrafter"/>
</dbReference>
<feature type="compositionally biased region" description="Polar residues" evidence="4">
    <location>
        <begin position="222"/>
        <end position="236"/>
    </location>
</feature>